<proteinExistence type="predicted"/>
<dbReference type="KEGG" id="srub:C2R22_20975"/>
<dbReference type="EMBL" id="CP026309">
    <property type="protein sequence ID" value="AUV83813.1"/>
    <property type="molecule type" value="Genomic_DNA"/>
</dbReference>
<dbReference type="Proteomes" id="UP000236584">
    <property type="component" value="Chromosome"/>
</dbReference>
<dbReference type="AlphaFoldDB" id="A0A2I8VPG5"/>
<accession>A0A2I8VPG5</accession>
<gene>
    <name evidence="1" type="ORF">C2R22_20975</name>
</gene>
<dbReference type="RefSeq" id="WP_103427502.1">
    <property type="nucleotide sequence ID" value="NZ_CP026309.1"/>
</dbReference>
<organism evidence="1 2">
    <name type="scientific">Salinigranum rubrum</name>
    <dbReference type="NCBI Taxonomy" id="755307"/>
    <lineage>
        <taxon>Archaea</taxon>
        <taxon>Methanobacteriati</taxon>
        <taxon>Methanobacteriota</taxon>
        <taxon>Stenosarchaea group</taxon>
        <taxon>Halobacteria</taxon>
        <taxon>Halobacteriales</taxon>
        <taxon>Haloferacaceae</taxon>
        <taxon>Salinigranum</taxon>
    </lineage>
</organism>
<protein>
    <submittedName>
        <fullName evidence="1">Uncharacterized protein</fullName>
    </submittedName>
</protein>
<reference evidence="1 2" key="1">
    <citation type="submission" date="2018-01" db="EMBL/GenBank/DDBJ databases">
        <title>Complete genome sequence of Salinigranum rubrum GX10T, an extremely halophilic archaeon isolated from a marine solar saltern.</title>
        <authorList>
            <person name="Han S."/>
        </authorList>
    </citation>
    <scope>NUCLEOTIDE SEQUENCE [LARGE SCALE GENOMIC DNA]</scope>
    <source>
        <strain evidence="1 2">GX10</strain>
    </source>
</reference>
<name>A0A2I8VPG5_9EURY</name>
<sequence>MSRKTLEAASEELRKASELAEGDLQERLYDHSNQVAELASRDQGPDHGRLDRHMNALYEIAGETDGDLHDRVVAAREHLKEYRKGVAGV</sequence>
<evidence type="ECO:0000313" key="1">
    <source>
        <dbReference type="EMBL" id="AUV83813.1"/>
    </source>
</evidence>
<evidence type="ECO:0000313" key="2">
    <source>
        <dbReference type="Proteomes" id="UP000236584"/>
    </source>
</evidence>
<dbReference type="Pfam" id="PF24430">
    <property type="entry name" value="DUF7553"/>
    <property type="match status" value="1"/>
</dbReference>
<dbReference type="GeneID" id="35594621"/>
<keyword evidence="2" id="KW-1185">Reference proteome</keyword>
<dbReference type="InterPro" id="IPR055975">
    <property type="entry name" value="DUF7553"/>
</dbReference>
<dbReference type="OrthoDB" id="197463at2157"/>